<sequence length="148" mass="16906">MSGLSTQSLGSQAAPGYHDPPPPYYSAQPSQDTLAWIMENEHTRRVLLQRLDDMDEEFDIFCAEQRPTGVDYLQVAERCQEGGRILIEQGLIATDLAKVMRERANREWNDLYIALSKLTDSEFNQTYASFKQDPNQQIQHAVSELIEL</sequence>
<feature type="region of interest" description="Disordered" evidence="1">
    <location>
        <begin position="1"/>
        <end position="25"/>
    </location>
</feature>
<dbReference type="OrthoDB" id="4342394at2759"/>
<dbReference type="GeneID" id="81437926"/>
<dbReference type="EMBL" id="JAPZBS010000005">
    <property type="protein sequence ID" value="KAJ5369726.1"/>
    <property type="molecule type" value="Genomic_DNA"/>
</dbReference>
<protein>
    <submittedName>
        <fullName evidence="2">Uncharacterized protein</fullName>
    </submittedName>
</protein>
<evidence type="ECO:0000256" key="1">
    <source>
        <dbReference type="SAM" id="MobiDB-lite"/>
    </source>
</evidence>
<feature type="compositionally biased region" description="Polar residues" evidence="1">
    <location>
        <begin position="1"/>
        <end position="11"/>
    </location>
</feature>
<dbReference type="Proteomes" id="UP001147782">
    <property type="component" value="Unassembled WGS sequence"/>
</dbReference>
<dbReference type="RefSeq" id="XP_056554160.1">
    <property type="nucleotide sequence ID" value="XM_056698747.1"/>
</dbReference>
<evidence type="ECO:0000313" key="2">
    <source>
        <dbReference type="EMBL" id="KAJ5369726.1"/>
    </source>
</evidence>
<keyword evidence="3" id="KW-1185">Reference proteome</keyword>
<accession>A0A9W9S0L3</accession>
<name>A0A9W9S0L3_9EURO</name>
<reference evidence="2" key="2">
    <citation type="journal article" date="2023" name="IMA Fungus">
        <title>Comparative genomic study of the Penicillium genus elucidates a diverse pangenome and 15 lateral gene transfer events.</title>
        <authorList>
            <person name="Petersen C."/>
            <person name="Sorensen T."/>
            <person name="Nielsen M.R."/>
            <person name="Sondergaard T.E."/>
            <person name="Sorensen J.L."/>
            <person name="Fitzpatrick D.A."/>
            <person name="Frisvad J.C."/>
            <person name="Nielsen K.L."/>
        </authorList>
    </citation>
    <scope>NUCLEOTIDE SEQUENCE</scope>
    <source>
        <strain evidence="2">IBT 29864</strain>
    </source>
</reference>
<reference evidence="2" key="1">
    <citation type="submission" date="2022-11" db="EMBL/GenBank/DDBJ databases">
        <authorList>
            <person name="Petersen C."/>
        </authorList>
    </citation>
    <scope>NUCLEOTIDE SEQUENCE</scope>
    <source>
        <strain evidence="2">IBT 29864</strain>
    </source>
</reference>
<evidence type="ECO:0000313" key="3">
    <source>
        <dbReference type="Proteomes" id="UP001147782"/>
    </source>
</evidence>
<organism evidence="2 3">
    <name type="scientific">Penicillium cataractarum</name>
    <dbReference type="NCBI Taxonomy" id="2100454"/>
    <lineage>
        <taxon>Eukaryota</taxon>
        <taxon>Fungi</taxon>
        <taxon>Dikarya</taxon>
        <taxon>Ascomycota</taxon>
        <taxon>Pezizomycotina</taxon>
        <taxon>Eurotiomycetes</taxon>
        <taxon>Eurotiomycetidae</taxon>
        <taxon>Eurotiales</taxon>
        <taxon>Aspergillaceae</taxon>
        <taxon>Penicillium</taxon>
    </lineage>
</organism>
<gene>
    <name evidence="2" type="ORF">N7496_005818</name>
</gene>
<proteinExistence type="predicted"/>
<dbReference type="AlphaFoldDB" id="A0A9W9S0L3"/>
<comment type="caution">
    <text evidence="2">The sequence shown here is derived from an EMBL/GenBank/DDBJ whole genome shotgun (WGS) entry which is preliminary data.</text>
</comment>